<keyword evidence="2" id="KW-1003">Cell membrane</keyword>
<dbReference type="PANTHER" id="PTHR23513">
    <property type="entry name" value="INTEGRAL MEMBRANE EFFLUX PROTEIN-RELATED"/>
    <property type="match status" value="1"/>
</dbReference>
<feature type="transmembrane region" description="Helical" evidence="6">
    <location>
        <begin position="219"/>
        <end position="240"/>
    </location>
</feature>
<evidence type="ECO:0000256" key="5">
    <source>
        <dbReference type="ARBA" id="ARBA00023136"/>
    </source>
</evidence>
<evidence type="ECO:0000256" key="3">
    <source>
        <dbReference type="ARBA" id="ARBA00022692"/>
    </source>
</evidence>
<evidence type="ECO:0000256" key="4">
    <source>
        <dbReference type="ARBA" id="ARBA00022989"/>
    </source>
</evidence>
<feature type="transmembrane region" description="Helical" evidence="6">
    <location>
        <begin position="345"/>
        <end position="364"/>
    </location>
</feature>
<evidence type="ECO:0000313" key="8">
    <source>
        <dbReference type="Proteomes" id="UP000199800"/>
    </source>
</evidence>
<dbReference type="Proteomes" id="UP000199800">
    <property type="component" value="Unassembled WGS sequence"/>
</dbReference>
<gene>
    <name evidence="7" type="ORF">SAMN04487772_12224</name>
</gene>
<comment type="subcellular location">
    <subcellularLocation>
        <location evidence="1">Cell membrane</location>
        <topology evidence="1">Multi-pass membrane protein</topology>
    </subcellularLocation>
</comment>
<sequence length="400" mass="45300">MEHLDFGVKKVNRNYKLYYGSRIVSNVGDSFQEIAMIAMIACYLNSTYIAGLIVMFNAAIRVICSIFAINIVFHKKTKDVLAGLNILYGVITLLFFLAFHMSDSVPSFVLITYETLCSLIYTFYKIYQDVVIKEVCRKNEQIARLMTTDNIVSVMVSLVSTGLLLVLDIGSFLLLNSFSFFIAAFLIKMLKIEQDEVAVGKMSKCILKNITSFQKNYPYVYKILIVSSIISFFYASYNIVFQAALKYYAIKAEYIGVLTCLFYVFTIVLSYIAGFFKIKKREKVINIFLCIGVLGVIVSSFLSGIKYLLCIIVIYSIFGGGYNTFCQIIFQNEVEKKDIPKLKGIYNLFCGMTIMFSGFISPIMLKGLYIKLFEGIMMLLLILCIVVLNVRAPKYKGGSN</sequence>
<dbReference type="AlphaFoldDB" id="A0A1I0EK04"/>
<dbReference type="EMBL" id="FOHN01000022">
    <property type="protein sequence ID" value="SET45512.1"/>
    <property type="molecule type" value="Genomic_DNA"/>
</dbReference>
<organism evidence="7 8">
    <name type="scientific">[Clostridium] polysaccharolyticum</name>
    <dbReference type="NCBI Taxonomy" id="29364"/>
    <lineage>
        <taxon>Bacteria</taxon>
        <taxon>Bacillati</taxon>
        <taxon>Bacillota</taxon>
        <taxon>Clostridia</taxon>
        <taxon>Lachnospirales</taxon>
        <taxon>Lachnospiraceae</taxon>
    </lineage>
</organism>
<evidence type="ECO:0000256" key="1">
    <source>
        <dbReference type="ARBA" id="ARBA00004651"/>
    </source>
</evidence>
<dbReference type="RefSeq" id="WP_177180774.1">
    <property type="nucleotide sequence ID" value="NZ_FOHN01000022.1"/>
</dbReference>
<keyword evidence="8" id="KW-1185">Reference proteome</keyword>
<feature type="transmembrane region" description="Helical" evidence="6">
    <location>
        <begin position="172"/>
        <end position="190"/>
    </location>
</feature>
<dbReference type="STRING" id="29364.SAMN04487772_12224"/>
<dbReference type="Gene3D" id="1.20.1250.20">
    <property type="entry name" value="MFS general substrate transporter like domains"/>
    <property type="match status" value="1"/>
</dbReference>
<feature type="transmembrane region" description="Helical" evidence="6">
    <location>
        <begin position="80"/>
        <end position="99"/>
    </location>
</feature>
<dbReference type="PANTHER" id="PTHR23513:SF6">
    <property type="entry name" value="MAJOR FACILITATOR SUPERFAMILY ASSOCIATED DOMAIN-CONTAINING PROTEIN"/>
    <property type="match status" value="1"/>
</dbReference>
<evidence type="ECO:0000313" key="7">
    <source>
        <dbReference type="EMBL" id="SET45512.1"/>
    </source>
</evidence>
<feature type="transmembrane region" description="Helical" evidence="6">
    <location>
        <begin position="48"/>
        <end position="73"/>
    </location>
</feature>
<name>A0A1I0EK04_9FIRM</name>
<dbReference type="InterPro" id="IPR036259">
    <property type="entry name" value="MFS_trans_sf"/>
</dbReference>
<keyword evidence="3 6" id="KW-0812">Transmembrane</keyword>
<feature type="transmembrane region" description="Helical" evidence="6">
    <location>
        <begin position="307"/>
        <end position="325"/>
    </location>
</feature>
<evidence type="ECO:0000256" key="2">
    <source>
        <dbReference type="ARBA" id="ARBA00022475"/>
    </source>
</evidence>
<feature type="transmembrane region" description="Helical" evidence="6">
    <location>
        <begin position="252"/>
        <end position="272"/>
    </location>
</feature>
<dbReference type="InterPro" id="IPR011701">
    <property type="entry name" value="MFS"/>
</dbReference>
<proteinExistence type="predicted"/>
<keyword evidence="4 6" id="KW-1133">Transmembrane helix</keyword>
<dbReference type="GO" id="GO:0022857">
    <property type="term" value="F:transmembrane transporter activity"/>
    <property type="evidence" value="ECO:0007669"/>
    <property type="project" value="InterPro"/>
</dbReference>
<reference evidence="7 8" key="1">
    <citation type="submission" date="2016-10" db="EMBL/GenBank/DDBJ databases">
        <authorList>
            <person name="de Groot N.N."/>
        </authorList>
    </citation>
    <scope>NUCLEOTIDE SEQUENCE [LARGE SCALE GENOMIC DNA]</scope>
    <source>
        <strain evidence="7 8">DSM 1801</strain>
    </source>
</reference>
<keyword evidence="5 6" id="KW-0472">Membrane</keyword>
<evidence type="ECO:0000256" key="6">
    <source>
        <dbReference type="SAM" id="Phobius"/>
    </source>
</evidence>
<dbReference type="Pfam" id="PF07690">
    <property type="entry name" value="MFS_1"/>
    <property type="match status" value="1"/>
</dbReference>
<accession>A0A1I0EK04</accession>
<feature type="transmembrane region" description="Helical" evidence="6">
    <location>
        <begin position="370"/>
        <end position="390"/>
    </location>
</feature>
<feature type="transmembrane region" description="Helical" evidence="6">
    <location>
        <begin position="284"/>
        <end position="301"/>
    </location>
</feature>
<dbReference type="SUPFAM" id="SSF103473">
    <property type="entry name" value="MFS general substrate transporter"/>
    <property type="match status" value="1"/>
</dbReference>
<dbReference type="GO" id="GO:0005886">
    <property type="term" value="C:plasma membrane"/>
    <property type="evidence" value="ECO:0007669"/>
    <property type="project" value="UniProtKB-SubCell"/>
</dbReference>
<protein>
    <submittedName>
        <fullName evidence="7">Major Facilitator Superfamily protein</fullName>
    </submittedName>
</protein>